<evidence type="ECO:0000313" key="1">
    <source>
        <dbReference type="EMBL" id="CAB4561291.1"/>
    </source>
</evidence>
<dbReference type="PANTHER" id="PTHR48100">
    <property type="entry name" value="BROAD-SPECIFICITY PHOSPHATASE YOR283W-RELATED"/>
    <property type="match status" value="1"/>
</dbReference>
<accession>A0A6J6DBH2</accession>
<dbReference type="CDD" id="cd07067">
    <property type="entry name" value="HP_PGM_like"/>
    <property type="match status" value="1"/>
</dbReference>
<name>A0A6J6DBH2_9ZZZZ</name>
<dbReference type="PROSITE" id="PS00175">
    <property type="entry name" value="PG_MUTASE"/>
    <property type="match status" value="1"/>
</dbReference>
<organism evidence="1">
    <name type="scientific">freshwater metagenome</name>
    <dbReference type="NCBI Taxonomy" id="449393"/>
    <lineage>
        <taxon>unclassified sequences</taxon>
        <taxon>metagenomes</taxon>
        <taxon>ecological metagenomes</taxon>
    </lineage>
</organism>
<dbReference type="EMBL" id="CAEZTC010000097">
    <property type="protein sequence ID" value="CAB4561291.1"/>
    <property type="molecule type" value="Genomic_DNA"/>
</dbReference>
<dbReference type="GO" id="GO:0016791">
    <property type="term" value="F:phosphatase activity"/>
    <property type="evidence" value="ECO:0007669"/>
    <property type="project" value="TreeGrafter"/>
</dbReference>
<dbReference type="InterPro" id="IPR029033">
    <property type="entry name" value="His_PPase_superfam"/>
</dbReference>
<proteinExistence type="predicted"/>
<dbReference type="InterPro" id="IPR050275">
    <property type="entry name" value="PGM_Phosphatase"/>
</dbReference>
<dbReference type="SUPFAM" id="SSF53254">
    <property type="entry name" value="Phosphoglycerate mutase-like"/>
    <property type="match status" value="1"/>
</dbReference>
<dbReference type="PIRSF" id="PIRSF000709">
    <property type="entry name" value="6PFK_2-Ptase"/>
    <property type="match status" value="1"/>
</dbReference>
<dbReference type="AlphaFoldDB" id="A0A6J6DBH2"/>
<dbReference type="EMBL" id="CAEZWE010000015">
    <property type="protein sequence ID" value="CAB4647501.1"/>
    <property type="molecule type" value="Genomic_DNA"/>
</dbReference>
<dbReference type="Pfam" id="PF00300">
    <property type="entry name" value="His_Phos_1"/>
    <property type="match status" value="1"/>
</dbReference>
<reference evidence="1" key="1">
    <citation type="submission" date="2020-05" db="EMBL/GenBank/DDBJ databases">
        <authorList>
            <person name="Chiriac C."/>
            <person name="Salcher M."/>
            <person name="Ghai R."/>
            <person name="Kavagutti S V."/>
        </authorList>
    </citation>
    <scope>NUCLEOTIDE SEQUENCE</scope>
</reference>
<dbReference type="GO" id="GO:0005737">
    <property type="term" value="C:cytoplasm"/>
    <property type="evidence" value="ECO:0007669"/>
    <property type="project" value="TreeGrafter"/>
</dbReference>
<dbReference type="InterPro" id="IPR001345">
    <property type="entry name" value="PG/BPGM_mutase_AS"/>
</dbReference>
<protein>
    <submittedName>
        <fullName evidence="1">Unannotated protein</fullName>
    </submittedName>
</protein>
<gene>
    <name evidence="1" type="ORF">UFOPK1572_00854</name>
    <name evidence="2" type="ORF">UFOPK2169_00537</name>
</gene>
<dbReference type="SMART" id="SM00855">
    <property type="entry name" value="PGAM"/>
    <property type="match status" value="1"/>
</dbReference>
<dbReference type="InterPro" id="IPR013078">
    <property type="entry name" value="His_Pase_superF_clade-1"/>
</dbReference>
<sequence length="192" mass="21527">MLILVRHGQTSANAGGLLQGRMDLPLDDDGRLQAMRTGAHIRQNFPHARIIASPLLRAVQTAQAISNDVEIDPRFIELDYGQWDGRAMSDVDQVQWAQWRNDPMFRPPGGESLVELEQRVKPALEQLRNDAQERDVVVVSHVSPIKCAVTWALDVDAHVTWRFHLDRASICRIAVTARGLSVLSMNEVAHLL</sequence>
<dbReference type="PANTHER" id="PTHR48100:SF62">
    <property type="entry name" value="GLUCOSYL-3-PHOSPHOGLYCERATE PHOSPHATASE"/>
    <property type="match status" value="1"/>
</dbReference>
<evidence type="ECO:0000313" key="2">
    <source>
        <dbReference type="EMBL" id="CAB4647501.1"/>
    </source>
</evidence>
<dbReference type="Gene3D" id="3.40.50.1240">
    <property type="entry name" value="Phosphoglycerate mutase-like"/>
    <property type="match status" value="1"/>
</dbReference>